<feature type="region of interest" description="Disordered" evidence="1">
    <location>
        <begin position="32"/>
        <end position="62"/>
    </location>
</feature>
<evidence type="ECO:0000256" key="2">
    <source>
        <dbReference type="SAM" id="Phobius"/>
    </source>
</evidence>
<feature type="region of interest" description="Disordered" evidence="1">
    <location>
        <begin position="486"/>
        <end position="518"/>
    </location>
</feature>
<protein>
    <recommendedName>
        <fullName evidence="4">TPM domain-containing protein</fullName>
    </recommendedName>
</protein>
<name>A0AB39MSK3_9ACTN</name>
<dbReference type="EMBL" id="CP163431">
    <property type="protein sequence ID" value="XDQ08014.1"/>
    <property type="molecule type" value="Genomic_DNA"/>
</dbReference>
<keyword evidence="2" id="KW-1133">Transmembrane helix</keyword>
<dbReference type="RefSeq" id="WP_369192682.1">
    <property type="nucleotide sequence ID" value="NZ_CP163431.1"/>
</dbReference>
<reference evidence="3" key="1">
    <citation type="submission" date="2024-07" db="EMBL/GenBank/DDBJ databases">
        <authorList>
            <person name="Yu S.T."/>
        </authorList>
    </citation>
    <scope>NUCLEOTIDE SEQUENCE</scope>
    <source>
        <strain evidence="3">R08</strain>
    </source>
</reference>
<gene>
    <name evidence="3" type="ORF">AB5J58_31600</name>
</gene>
<sequence>MVGGAAGVVWLVLPVMTIKGEVPVAAGRGAPVASASVQGTGPKAARRSTAQDPEDHSGYYSDGGTSPADLVLPLVAVGGVVVLAGYGYVRRTRRARTRTTPGVVSPQPPVTPLPVRERQAGTALVQADDCLHTSREELAFAEDRFGVDAVGPFAGALREAERELSAAFAIRVRYEHGVPAPEEEAARRQALAGIVGRCAEAGRRLDAEAPGFDQLRALERDMGDALGVAEGRFRELAGRTGAVEAALADLDARHPAPGAPATTAVTGYVEQAKDRLVFATTHLNQARQATDLGDTGRAIRYLRAAEGAISQADTFLTGVDRLVNSLAEAAQLVPAALTGAEAELARARAAAPSDLASARTALATVREELTSDAPYDPLDALRRITRALLPLGAGQDGVLGFAARLVARADISAADGFVGTHRGAVGVDARTRLAEAQRLLDTYTDPATADVLALEARELAEQDVRMHGNPYAGAADEHTSGVGGAVLGGILLGEDPDGGPPLSFGGPDTRKRRGLPPT</sequence>
<evidence type="ECO:0000256" key="1">
    <source>
        <dbReference type="SAM" id="MobiDB-lite"/>
    </source>
</evidence>
<feature type="transmembrane region" description="Helical" evidence="2">
    <location>
        <begin position="70"/>
        <end position="89"/>
    </location>
</feature>
<evidence type="ECO:0000313" key="3">
    <source>
        <dbReference type="EMBL" id="XDQ08014.1"/>
    </source>
</evidence>
<dbReference type="AlphaFoldDB" id="A0AB39MSK3"/>
<accession>A0AB39MSK3</accession>
<evidence type="ECO:0008006" key="4">
    <source>
        <dbReference type="Google" id="ProtNLM"/>
    </source>
</evidence>
<proteinExistence type="predicted"/>
<keyword evidence="2" id="KW-0472">Membrane</keyword>
<keyword evidence="2" id="KW-0812">Transmembrane</keyword>
<organism evidence="3">
    <name type="scientific">Streptomyces sp. R08</name>
    <dbReference type="NCBI Taxonomy" id="3238624"/>
    <lineage>
        <taxon>Bacteria</taxon>
        <taxon>Bacillati</taxon>
        <taxon>Actinomycetota</taxon>
        <taxon>Actinomycetes</taxon>
        <taxon>Kitasatosporales</taxon>
        <taxon>Streptomycetaceae</taxon>
        <taxon>Streptomyces</taxon>
    </lineage>
</organism>